<feature type="transmembrane region" description="Helical" evidence="4">
    <location>
        <begin position="21"/>
        <end position="38"/>
    </location>
</feature>
<dbReference type="Gene3D" id="1.20.1250.20">
    <property type="entry name" value="MFS general substrate transporter like domains"/>
    <property type="match status" value="1"/>
</dbReference>
<organism evidence="6 7">
    <name type="scientific">Francisella tularensis subsp. holarctica (strain LVS)</name>
    <dbReference type="NCBI Taxonomy" id="376619"/>
    <lineage>
        <taxon>Bacteria</taxon>
        <taxon>Pseudomonadati</taxon>
        <taxon>Pseudomonadota</taxon>
        <taxon>Gammaproteobacteria</taxon>
        <taxon>Thiotrichales</taxon>
        <taxon>Francisellaceae</taxon>
        <taxon>Francisella</taxon>
    </lineage>
</organism>
<dbReference type="InterPro" id="IPR036259">
    <property type="entry name" value="MFS_trans_sf"/>
</dbReference>
<feature type="transmembrane region" description="Helical" evidence="4">
    <location>
        <begin position="58"/>
        <end position="77"/>
    </location>
</feature>
<name>A0AAI8BGN3_FRATH</name>
<evidence type="ECO:0000313" key="6">
    <source>
        <dbReference type="EMBL" id="AJI58572.1"/>
    </source>
</evidence>
<dbReference type="Pfam" id="PF07690">
    <property type="entry name" value="MFS_1"/>
    <property type="match status" value="1"/>
</dbReference>
<feature type="transmembrane region" description="Helical" evidence="4">
    <location>
        <begin position="119"/>
        <end position="136"/>
    </location>
</feature>
<dbReference type="InterPro" id="IPR020846">
    <property type="entry name" value="MFS_dom"/>
</dbReference>
<dbReference type="InterPro" id="IPR011701">
    <property type="entry name" value="MFS"/>
</dbReference>
<reference evidence="6 7" key="1">
    <citation type="journal article" date="2015" name="Genome Announc.">
        <title>Genome sequencing of 18 francisella strains to aid in assay development and testing.</title>
        <authorList>
            <person name="Johnson S.L."/>
            <person name="Daligault H.E."/>
            <person name="Davenport K.W."/>
            <person name="Coyne S.R."/>
            <person name="Frey K.G."/>
            <person name="Koroleva G.I."/>
            <person name="Broomall S.M."/>
            <person name="Bishop-Lilly K.A."/>
            <person name="Bruce D.C."/>
            <person name="Chertkov O."/>
            <person name="Freitas T."/>
            <person name="Jaissle J."/>
            <person name="Ladner J.T."/>
            <person name="Rosenzweig C.N."/>
            <person name="Gibbons H.S."/>
            <person name="Palacios G.F."/>
            <person name="Redden C.L."/>
            <person name="Xu Y."/>
            <person name="Minogue T.D."/>
            <person name="Chain P.S."/>
        </authorList>
    </citation>
    <scope>NUCLEOTIDE SEQUENCE [LARGE SCALE GENOMIC DNA]</scope>
    <source>
        <strain evidence="6 7">LVS</strain>
    </source>
</reference>
<protein>
    <submittedName>
        <fullName evidence="6">Major Facilitator Superfamily protein</fullName>
    </submittedName>
</protein>
<evidence type="ECO:0000313" key="7">
    <source>
        <dbReference type="Proteomes" id="UP000031874"/>
    </source>
</evidence>
<evidence type="ECO:0000259" key="5">
    <source>
        <dbReference type="PROSITE" id="PS50850"/>
    </source>
</evidence>
<keyword evidence="1 4" id="KW-0812">Transmembrane</keyword>
<evidence type="ECO:0000256" key="2">
    <source>
        <dbReference type="ARBA" id="ARBA00022989"/>
    </source>
</evidence>
<keyword evidence="2 4" id="KW-1133">Transmembrane helix</keyword>
<feature type="domain" description="Major facilitator superfamily (MFS) profile" evidence="5">
    <location>
        <begin position="24"/>
        <end position="171"/>
    </location>
</feature>
<dbReference type="Proteomes" id="UP000031874">
    <property type="component" value="Chromosome"/>
</dbReference>
<dbReference type="AlphaFoldDB" id="A0AAI8BGN3"/>
<accession>A0AAI8BGN3</accession>
<dbReference type="PROSITE" id="PS50850">
    <property type="entry name" value="MFS"/>
    <property type="match status" value="1"/>
</dbReference>
<proteinExistence type="predicted"/>
<dbReference type="SUPFAM" id="SSF103473">
    <property type="entry name" value="MFS general substrate transporter"/>
    <property type="match status" value="1"/>
</dbReference>
<evidence type="ECO:0000256" key="1">
    <source>
        <dbReference type="ARBA" id="ARBA00022692"/>
    </source>
</evidence>
<keyword evidence="3 4" id="KW-0472">Membrane</keyword>
<evidence type="ECO:0000256" key="3">
    <source>
        <dbReference type="ARBA" id="ARBA00023136"/>
    </source>
</evidence>
<dbReference type="GO" id="GO:0022857">
    <property type="term" value="F:transmembrane transporter activity"/>
    <property type="evidence" value="ECO:0007669"/>
    <property type="project" value="InterPro"/>
</dbReference>
<gene>
    <name evidence="6" type="ORF">AW21_45</name>
</gene>
<feature type="transmembrane region" description="Helical" evidence="4">
    <location>
        <begin position="89"/>
        <end position="113"/>
    </location>
</feature>
<sequence>MKKLEENIQYRFNNRFKTLSKKILLILIWLSAVAFYMYTRMINTSLSAFSIPLINQYGFSSIDIAFAISIYSIAMLMMKIPVGVIVDRYGIDIPVMIAMAVVLIGTIIFAFPINSATLLASRFIIGVGTAFAMMSACRLTSIILNKRLFRFYLFLWLVSSFYFRSSAKLCC</sequence>
<dbReference type="EMBL" id="CP009694">
    <property type="protein sequence ID" value="AJI58572.1"/>
    <property type="molecule type" value="Genomic_DNA"/>
</dbReference>
<evidence type="ECO:0000256" key="4">
    <source>
        <dbReference type="SAM" id="Phobius"/>
    </source>
</evidence>